<reference evidence="1" key="2">
    <citation type="journal article" date="2015" name="Fish Shellfish Immunol.">
        <title>Early steps in the European eel (Anguilla anguilla)-Vibrio vulnificus interaction in the gills: Role of the RtxA13 toxin.</title>
        <authorList>
            <person name="Callol A."/>
            <person name="Pajuelo D."/>
            <person name="Ebbesson L."/>
            <person name="Teles M."/>
            <person name="MacKenzie S."/>
            <person name="Amaro C."/>
        </authorList>
    </citation>
    <scope>NUCLEOTIDE SEQUENCE</scope>
</reference>
<proteinExistence type="predicted"/>
<dbReference type="EMBL" id="GBXM01030961">
    <property type="protein sequence ID" value="JAH77616.1"/>
    <property type="molecule type" value="Transcribed_RNA"/>
</dbReference>
<accession>A0A0E9UFN2</accession>
<evidence type="ECO:0000313" key="1">
    <source>
        <dbReference type="EMBL" id="JAH64636.1"/>
    </source>
</evidence>
<sequence>MLCSTIIITQLILKWNPFHYSCWHMQNNQFVS</sequence>
<protein>
    <submittedName>
        <fullName evidence="1">Uncharacterized protein</fullName>
    </submittedName>
</protein>
<organism evidence="1">
    <name type="scientific">Anguilla anguilla</name>
    <name type="common">European freshwater eel</name>
    <name type="synonym">Muraena anguilla</name>
    <dbReference type="NCBI Taxonomy" id="7936"/>
    <lineage>
        <taxon>Eukaryota</taxon>
        <taxon>Metazoa</taxon>
        <taxon>Chordata</taxon>
        <taxon>Craniata</taxon>
        <taxon>Vertebrata</taxon>
        <taxon>Euteleostomi</taxon>
        <taxon>Actinopterygii</taxon>
        <taxon>Neopterygii</taxon>
        <taxon>Teleostei</taxon>
        <taxon>Anguilliformes</taxon>
        <taxon>Anguillidae</taxon>
        <taxon>Anguilla</taxon>
    </lineage>
</organism>
<reference evidence="1" key="1">
    <citation type="submission" date="2014-11" db="EMBL/GenBank/DDBJ databases">
        <authorList>
            <person name="Amaro Gonzalez C."/>
        </authorList>
    </citation>
    <scope>NUCLEOTIDE SEQUENCE</scope>
</reference>
<name>A0A0E9UFN2_ANGAN</name>
<dbReference type="AlphaFoldDB" id="A0A0E9UFN2"/>
<dbReference type="EMBL" id="GBXM01043941">
    <property type="protein sequence ID" value="JAH64636.1"/>
    <property type="molecule type" value="Transcribed_RNA"/>
</dbReference>